<dbReference type="InterPro" id="IPR057695">
    <property type="entry name" value="DUF7935"/>
</dbReference>
<organism evidence="2 3">
    <name type="scientific">Rhabdobacter roseus</name>
    <dbReference type="NCBI Taxonomy" id="1655419"/>
    <lineage>
        <taxon>Bacteria</taxon>
        <taxon>Pseudomonadati</taxon>
        <taxon>Bacteroidota</taxon>
        <taxon>Cytophagia</taxon>
        <taxon>Cytophagales</taxon>
        <taxon>Cytophagaceae</taxon>
        <taxon>Rhabdobacter</taxon>
    </lineage>
</organism>
<protein>
    <submittedName>
        <fullName evidence="2">Uncharacterized protein</fullName>
    </submittedName>
</protein>
<reference evidence="2 3" key="1">
    <citation type="submission" date="2020-08" db="EMBL/GenBank/DDBJ databases">
        <title>Genomic Encyclopedia of Type Strains, Phase IV (KMG-IV): sequencing the most valuable type-strain genomes for metagenomic binning, comparative biology and taxonomic classification.</title>
        <authorList>
            <person name="Goeker M."/>
        </authorList>
    </citation>
    <scope>NUCLEOTIDE SEQUENCE [LARGE SCALE GENOMIC DNA]</scope>
    <source>
        <strain evidence="2 3">DSM 105074</strain>
    </source>
</reference>
<evidence type="ECO:0000313" key="3">
    <source>
        <dbReference type="Proteomes" id="UP000557307"/>
    </source>
</evidence>
<dbReference type="AlphaFoldDB" id="A0A840TVB9"/>
<keyword evidence="3" id="KW-1185">Reference proteome</keyword>
<feature type="transmembrane region" description="Helical" evidence="1">
    <location>
        <begin position="6"/>
        <end position="24"/>
    </location>
</feature>
<dbReference type="Proteomes" id="UP000557307">
    <property type="component" value="Unassembled WGS sequence"/>
</dbReference>
<keyword evidence="1" id="KW-0472">Membrane</keyword>
<comment type="caution">
    <text evidence="2">The sequence shown here is derived from an EMBL/GenBank/DDBJ whole genome shotgun (WGS) entry which is preliminary data.</text>
</comment>
<keyword evidence="1" id="KW-0812">Transmembrane</keyword>
<gene>
    <name evidence="2" type="ORF">HNQ92_003370</name>
</gene>
<proteinExistence type="predicted"/>
<dbReference type="RefSeq" id="WP_184175167.1">
    <property type="nucleotide sequence ID" value="NZ_JACHGF010000005.1"/>
</dbReference>
<name>A0A840TVB9_9BACT</name>
<sequence length="177" mass="20483">MEFYLLINLIVIIVVPAGILYLLFRISQVVIKKQEWTMHHKSTEIVLPLRLQAYERMCLFLERITPNNLVLRLAGSTESALEFQQVLLRDIREEYHHNLAQQLYLSTHAWELITKAQNEVASLINQAAAEVPPEAPANDLARKIFERVVEQDIQPSTHALKVLNEEFRQVFQGTSRP</sequence>
<accession>A0A840TVB9</accession>
<evidence type="ECO:0000256" key="1">
    <source>
        <dbReference type="SAM" id="Phobius"/>
    </source>
</evidence>
<evidence type="ECO:0000313" key="2">
    <source>
        <dbReference type="EMBL" id="MBB5285213.1"/>
    </source>
</evidence>
<dbReference type="Pfam" id="PF25589">
    <property type="entry name" value="DUF7935"/>
    <property type="match status" value="1"/>
</dbReference>
<keyword evidence="1" id="KW-1133">Transmembrane helix</keyword>
<dbReference type="EMBL" id="JACHGF010000005">
    <property type="protein sequence ID" value="MBB5285213.1"/>
    <property type="molecule type" value="Genomic_DNA"/>
</dbReference>